<keyword evidence="3" id="KW-1185">Reference proteome</keyword>
<evidence type="ECO:0000313" key="3">
    <source>
        <dbReference type="Proteomes" id="UP000676967"/>
    </source>
</evidence>
<accession>A0ABM7LP65</accession>
<name>A0ABM7LP65_9ACTN</name>
<organism evidence="2 3">
    <name type="scientific">Actinoplanes ianthinogenes</name>
    <dbReference type="NCBI Taxonomy" id="122358"/>
    <lineage>
        <taxon>Bacteria</taxon>
        <taxon>Bacillati</taxon>
        <taxon>Actinomycetota</taxon>
        <taxon>Actinomycetes</taxon>
        <taxon>Micromonosporales</taxon>
        <taxon>Micromonosporaceae</taxon>
        <taxon>Actinoplanes</taxon>
    </lineage>
</organism>
<dbReference type="EMBL" id="AP023356">
    <property type="protein sequence ID" value="BCJ41000.1"/>
    <property type="molecule type" value="Genomic_DNA"/>
</dbReference>
<proteinExistence type="predicted"/>
<reference evidence="2 3" key="1">
    <citation type="submission" date="2020-08" db="EMBL/GenBank/DDBJ databases">
        <title>Whole genome shotgun sequence of Actinoplanes ianthinogenes NBRC 13996.</title>
        <authorList>
            <person name="Komaki H."/>
            <person name="Tamura T."/>
        </authorList>
    </citation>
    <scope>NUCLEOTIDE SEQUENCE [LARGE SCALE GENOMIC DNA]</scope>
    <source>
        <strain evidence="2 3">NBRC 13996</strain>
    </source>
</reference>
<dbReference type="Proteomes" id="UP000676967">
    <property type="component" value="Chromosome"/>
</dbReference>
<sequence length="126" mass="13531">MARTADGTGAAAAGDTATPCTIPIPPRNSRVPVTALILRMLIVTSPPVAMPSLRARHLKNVRRCFGTAAEQRFPRHFSETGSAFADTVRSPAEFRFPRSAGQTGRTSERGWAGGMRDRAAYWGAGF</sequence>
<evidence type="ECO:0000256" key="1">
    <source>
        <dbReference type="SAM" id="MobiDB-lite"/>
    </source>
</evidence>
<protein>
    <submittedName>
        <fullName evidence="2">Uncharacterized protein</fullName>
    </submittedName>
</protein>
<evidence type="ECO:0000313" key="2">
    <source>
        <dbReference type="EMBL" id="BCJ41000.1"/>
    </source>
</evidence>
<feature type="region of interest" description="Disordered" evidence="1">
    <location>
        <begin position="1"/>
        <end position="23"/>
    </location>
</feature>
<feature type="compositionally biased region" description="Low complexity" evidence="1">
    <location>
        <begin position="1"/>
        <end position="18"/>
    </location>
</feature>
<gene>
    <name evidence="2" type="ORF">Aiant_16570</name>
</gene>